<dbReference type="InterPro" id="IPR036452">
    <property type="entry name" value="Ribo_hydro-like"/>
</dbReference>
<keyword evidence="1" id="KW-1133">Transmembrane helix</keyword>
<accession>A0A084B1Y2</accession>
<gene>
    <name evidence="2" type="ORF">S7711_11444</name>
</gene>
<sequence>MKTTRREAEFRSKIPFECGTEEYKLYEKLIPVILALGNSLDIFIITDIEQDRDDLLAVLILLHMHYLGLINIVGVIANHGPSEKRSKLLRTITYLLSCFDIPVAAGTDGTGGKEKRKLKWHELQNRTFEHQDWNKDNKERPSGYDLLDEAFKKVDAQKLTVLCLSSLQDISEYLDKQDDEFIQNRLAKLVSQGGYEFHDGSIVPDMGAMNNKFHPEAAKSVTDRLNKLGIPSDAWGRHVALAAPLARTFLEDLPGPVGHHLRCVSSRQDFVFGWDARHKPFMPHLDEKWLFRGLGMDPDSEKSKQMMEQRIPIRKLMQLGTFPAYDACAAIGALGDDVLQCLGILSTTSEMPDSQLHRMFGQDRNDLGGVDAAKLKTAIETFIKGSLLATYELAEMMIPSDTIQYYTANYNVTLDIFQQQLLYLETLEAFKRTEGITTEDIERFMKDAFGDNRLRDAWGNLIKDLNGEVCPMIPTTIPYEYLYQLEGVALGL</sequence>
<dbReference type="OrthoDB" id="2564527at2759"/>
<dbReference type="SUPFAM" id="SSF53590">
    <property type="entry name" value="Nucleoside hydrolase"/>
    <property type="match status" value="1"/>
</dbReference>
<evidence type="ECO:0000313" key="2">
    <source>
        <dbReference type="EMBL" id="KEY71561.1"/>
    </source>
</evidence>
<keyword evidence="3" id="KW-1185">Reference proteome</keyword>
<name>A0A084B1Y2_STACB</name>
<evidence type="ECO:0000313" key="3">
    <source>
        <dbReference type="Proteomes" id="UP000028045"/>
    </source>
</evidence>
<protein>
    <submittedName>
        <fullName evidence="2">Uncharacterized protein</fullName>
    </submittedName>
</protein>
<keyword evidence="1" id="KW-0812">Transmembrane</keyword>
<dbReference type="AlphaFoldDB" id="A0A084B1Y2"/>
<dbReference type="Proteomes" id="UP000028045">
    <property type="component" value="Unassembled WGS sequence"/>
</dbReference>
<dbReference type="EMBL" id="KL648261">
    <property type="protein sequence ID" value="KEY71561.1"/>
    <property type="molecule type" value="Genomic_DNA"/>
</dbReference>
<evidence type="ECO:0000256" key="1">
    <source>
        <dbReference type="SAM" id="Phobius"/>
    </source>
</evidence>
<dbReference type="Gene3D" id="3.90.245.10">
    <property type="entry name" value="Ribonucleoside hydrolase-like"/>
    <property type="match status" value="1"/>
</dbReference>
<keyword evidence="1" id="KW-0472">Membrane</keyword>
<reference evidence="2 3" key="1">
    <citation type="journal article" date="2014" name="BMC Genomics">
        <title>Comparative genome sequencing reveals chemotype-specific gene clusters in the toxigenic black mold Stachybotrys.</title>
        <authorList>
            <person name="Semeiks J."/>
            <person name="Borek D."/>
            <person name="Otwinowski Z."/>
            <person name="Grishin N.V."/>
        </authorList>
    </citation>
    <scope>NUCLEOTIDE SEQUENCE [LARGE SCALE GENOMIC DNA]</scope>
    <source>
        <strain evidence="3">CBS 109288 / IBT 7711</strain>
    </source>
</reference>
<dbReference type="GO" id="GO:0016799">
    <property type="term" value="F:hydrolase activity, hydrolyzing N-glycosyl compounds"/>
    <property type="evidence" value="ECO:0007669"/>
    <property type="project" value="InterPro"/>
</dbReference>
<feature type="transmembrane region" description="Helical" evidence="1">
    <location>
        <begin position="55"/>
        <end position="77"/>
    </location>
</feature>
<dbReference type="HOGENOM" id="CLU_029366_0_0_1"/>
<proteinExistence type="predicted"/>
<organism evidence="2 3">
    <name type="scientific">Stachybotrys chartarum (strain CBS 109288 / IBT 7711)</name>
    <name type="common">Toxic black mold</name>
    <name type="synonym">Stilbospora chartarum</name>
    <dbReference type="NCBI Taxonomy" id="1280523"/>
    <lineage>
        <taxon>Eukaryota</taxon>
        <taxon>Fungi</taxon>
        <taxon>Dikarya</taxon>
        <taxon>Ascomycota</taxon>
        <taxon>Pezizomycotina</taxon>
        <taxon>Sordariomycetes</taxon>
        <taxon>Hypocreomycetidae</taxon>
        <taxon>Hypocreales</taxon>
        <taxon>Stachybotryaceae</taxon>
        <taxon>Stachybotrys</taxon>
    </lineage>
</organism>